<proteinExistence type="predicted"/>
<dbReference type="Proteomes" id="UP000824120">
    <property type="component" value="Chromosome 2"/>
</dbReference>
<evidence type="ECO:0000313" key="1">
    <source>
        <dbReference type="EMBL" id="KAG5626692.1"/>
    </source>
</evidence>
<gene>
    <name evidence="1" type="ORF">H5410_011910</name>
</gene>
<accession>A0A9J6AQQ7</accession>
<comment type="caution">
    <text evidence="1">The sequence shown here is derived from an EMBL/GenBank/DDBJ whole genome shotgun (WGS) entry which is preliminary data.</text>
</comment>
<protein>
    <submittedName>
        <fullName evidence="1">Uncharacterized protein</fullName>
    </submittedName>
</protein>
<keyword evidence="2" id="KW-1185">Reference proteome</keyword>
<feature type="non-terminal residue" evidence="1">
    <location>
        <position position="1"/>
    </location>
</feature>
<evidence type="ECO:0000313" key="2">
    <source>
        <dbReference type="Proteomes" id="UP000824120"/>
    </source>
</evidence>
<reference evidence="1 2" key="1">
    <citation type="submission" date="2020-09" db="EMBL/GenBank/DDBJ databases">
        <title>De no assembly of potato wild relative species, Solanum commersonii.</title>
        <authorList>
            <person name="Cho K."/>
        </authorList>
    </citation>
    <scope>NUCLEOTIDE SEQUENCE [LARGE SCALE GENOMIC DNA]</scope>
    <source>
        <strain evidence="1">LZ3.2</strain>
        <tissue evidence="1">Leaf</tissue>
    </source>
</reference>
<dbReference type="EMBL" id="JACXVP010000002">
    <property type="protein sequence ID" value="KAG5626692.1"/>
    <property type="molecule type" value="Genomic_DNA"/>
</dbReference>
<organism evidence="1 2">
    <name type="scientific">Solanum commersonii</name>
    <name type="common">Commerson's wild potato</name>
    <name type="synonym">Commerson's nightshade</name>
    <dbReference type="NCBI Taxonomy" id="4109"/>
    <lineage>
        <taxon>Eukaryota</taxon>
        <taxon>Viridiplantae</taxon>
        <taxon>Streptophyta</taxon>
        <taxon>Embryophyta</taxon>
        <taxon>Tracheophyta</taxon>
        <taxon>Spermatophyta</taxon>
        <taxon>Magnoliopsida</taxon>
        <taxon>eudicotyledons</taxon>
        <taxon>Gunneridae</taxon>
        <taxon>Pentapetalae</taxon>
        <taxon>asterids</taxon>
        <taxon>lamiids</taxon>
        <taxon>Solanales</taxon>
        <taxon>Solanaceae</taxon>
        <taxon>Solanoideae</taxon>
        <taxon>Solaneae</taxon>
        <taxon>Solanum</taxon>
    </lineage>
</organism>
<sequence length="40" mass="4739">LLSRYRCCFSLMGFFGVPLSLYVYASETEVNCPPSYRRRR</sequence>
<name>A0A9J6AQQ7_SOLCO</name>
<dbReference type="AlphaFoldDB" id="A0A9J6AQQ7"/>